<keyword evidence="1" id="KW-0732">Signal</keyword>
<evidence type="ECO:0008006" key="4">
    <source>
        <dbReference type="Google" id="ProtNLM"/>
    </source>
</evidence>
<evidence type="ECO:0000313" key="3">
    <source>
        <dbReference type="Proteomes" id="UP000679725"/>
    </source>
</evidence>
<dbReference type="PROSITE" id="PS51257">
    <property type="entry name" value="PROKAR_LIPOPROTEIN"/>
    <property type="match status" value="1"/>
</dbReference>
<dbReference type="RefSeq" id="WP_215233878.1">
    <property type="nucleotide sequence ID" value="NZ_CAJRAU010000003.1"/>
</dbReference>
<accession>A0ABM8UQR9</accession>
<comment type="caution">
    <text evidence="2">The sequence shown here is derived from an EMBL/GenBank/DDBJ whole genome shotgun (WGS) entry which is preliminary data.</text>
</comment>
<evidence type="ECO:0000256" key="1">
    <source>
        <dbReference type="SAM" id="SignalP"/>
    </source>
</evidence>
<keyword evidence="3" id="KW-1185">Reference proteome</keyword>
<proteinExistence type="predicted"/>
<organism evidence="2 3">
    <name type="scientific">Dyadobacter linearis</name>
    <dbReference type="NCBI Taxonomy" id="2823330"/>
    <lineage>
        <taxon>Bacteria</taxon>
        <taxon>Pseudomonadati</taxon>
        <taxon>Bacteroidota</taxon>
        <taxon>Cytophagia</taxon>
        <taxon>Cytophagales</taxon>
        <taxon>Spirosomataceae</taxon>
        <taxon>Dyadobacter</taxon>
    </lineage>
</organism>
<sequence length="142" mass="16045">MKKANQLLIILSIAVLAACFNKVDPAVETFYLKSKHSDSVRSEAFSKFYEHYSNSDNTKEYFEVISKGDYIINYYAAGKLMTICYDPGSGWGGQYNNVDEAALRSLANLRIKLDELQSYVIKDSLIDNNEPFVEVKTNGHPN</sequence>
<feature type="signal peptide" evidence="1">
    <location>
        <begin position="1"/>
        <end position="17"/>
    </location>
</feature>
<protein>
    <recommendedName>
        <fullName evidence="4">Lipoprotein</fullName>
    </recommendedName>
</protein>
<name>A0ABM8UQR9_9BACT</name>
<evidence type="ECO:0000313" key="2">
    <source>
        <dbReference type="EMBL" id="CAG5069791.1"/>
    </source>
</evidence>
<gene>
    <name evidence="2" type="ORF">DYBT9623_02528</name>
</gene>
<dbReference type="EMBL" id="CAJRAU010000003">
    <property type="protein sequence ID" value="CAG5069791.1"/>
    <property type="molecule type" value="Genomic_DNA"/>
</dbReference>
<reference evidence="2 3" key="1">
    <citation type="submission" date="2021-04" db="EMBL/GenBank/DDBJ databases">
        <authorList>
            <person name="Rodrigo-Torres L."/>
            <person name="Arahal R. D."/>
            <person name="Lucena T."/>
        </authorList>
    </citation>
    <scope>NUCLEOTIDE SEQUENCE [LARGE SCALE GENOMIC DNA]</scope>
    <source>
        <strain evidence="2 3">CECT 9623</strain>
    </source>
</reference>
<feature type="chain" id="PRO_5046450876" description="Lipoprotein" evidence="1">
    <location>
        <begin position="18"/>
        <end position="142"/>
    </location>
</feature>
<dbReference type="Proteomes" id="UP000679725">
    <property type="component" value="Unassembled WGS sequence"/>
</dbReference>